<dbReference type="Proteomes" id="UP000579945">
    <property type="component" value="Unassembled WGS sequence"/>
</dbReference>
<reference evidence="3 4" key="1">
    <citation type="submission" date="2020-08" db="EMBL/GenBank/DDBJ databases">
        <title>Sequencing the genomes of 1000 actinobacteria strains.</title>
        <authorList>
            <person name="Klenk H.-P."/>
        </authorList>
    </citation>
    <scope>NUCLEOTIDE SEQUENCE [LARGE SCALE GENOMIC DNA]</scope>
    <source>
        <strain evidence="3 4">DSM 44320</strain>
    </source>
</reference>
<dbReference type="PANTHER" id="PTHR42759:SF1">
    <property type="entry name" value="MAGNESIUM-CHELATASE SUBUNIT CHLD"/>
    <property type="match status" value="1"/>
</dbReference>
<dbReference type="GeneID" id="95395942"/>
<evidence type="ECO:0000313" key="3">
    <source>
        <dbReference type="EMBL" id="MBB3734054.1"/>
    </source>
</evidence>
<comment type="caution">
    <text evidence="3">The sequence shown here is derived from an EMBL/GenBank/DDBJ whole genome shotgun (WGS) entry which is preliminary data.</text>
</comment>
<dbReference type="PANTHER" id="PTHR42759">
    <property type="entry name" value="MOXR FAMILY PROTEIN"/>
    <property type="match status" value="1"/>
</dbReference>
<dbReference type="EMBL" id="JACIBV010000003">
    <property type="protein sequence ID" value="MBB3734054.1"/>
    <property type="molecule type" value="Genomic_DNA"/>
</dbReference>
<dbReference type="RefSeq" id="WP_183663057.1">
    <property type="nucleotide sequence ID" value="NZ_JACIBV010000003.1"/>
</dbReference>
<proteinExistence type="predicted"/>
<dbReference type="AlphaFoldDB" id="A0A7W5VDH6"/>
<dbReference type="GO" id="GO:0016887">
    <property type="term" value="F:ATP hydrolysis activity"/>
    <property type="evidence" value="ECO:0007669"/>
    <property type="project" value="InterPro"/>
</dbReference>
<dbReference type="Gene3D" id="3.40.50.300">
    <property type="entry name" value="P-loop containing nucleotide triphosphate hydrolases"/>
    <property type="match status" value="1"/>
</dbReference>
<protein>
    <submittedName>
        <fullName evidence="3">MoxR-like ATPase</fullName>
    </submittedName>
</protein>
<evidence type="ECO:0000313" key="4">
    <source>
        <dbReference type="Proteomes" id="UP000579945"/>
    </source>
</evidence>
<dbReference type="InterPro" id="IPR050764">
    <property type="entry name" value="CbbQ/NirQ/NorQ/GpvN"/>
</dbReference>
<organism evidence="3 4">
    <name type="scientific">Nonomuraea dietziae</name>
    <dbReference type="NCBI Taxonomy" id="65515"/>
    <lineage>
        <taxon>Bacteria</taxon>
        <taxon>Bacillati</taxon>
        <taxon>Actinomycetota</taxon>
        <taxon>Actinomycetes</taxon>
        <taxon>Streptosporangiales</taxon>
        <taxon>Streptosporangiaceae</taxon>
        <taxon>Nonomuraea</taxon>
    </lineage>
</organism>
<feature type="region of interest" description="Disordered" evidence="1">
    <location>
        <begin position="24"/>
        <end position="47"/>
    </location>
</feature>
<name>A0A7W5VDH6_9ACTN</name>
<accession>A0A7W5VDH6</accession>
<dbReference type="InterPro" id="IPR027417">
    <property type="entry name" value="P-loop_NTPase"/>
</dbReference>
<feature type="domain" description="ATPase dynein-related AAA" evidence="2">
    <location>
        <begin position="72"/>
        <end position="216"/>
    </location>
</feature>
<keyword evidence="4" id="KW-1185">Reference proteome</keyword>
<dbReference type="SUPFAM" id="SSF52540">
    <property type="entry name" value="P-loop containing nucleoside triphosphate hydrolases"/>
    <property type="match status" value="1"/>
</dbReference>
<evidence type="ECO:0000256" key="1">
    <source>
        <dbReference type="SAM" id="MobiDB-lite"/>
    </source>
</evidence>
<evidence type="ECO:0000259" key="2">
    <source>
        <dbReference type="Pfam" id="PF07728"/>
    </source>
</evidence>
<sequence>MSTPLVDQFTRARSQIDNDFFNQGIAAQPASPPPLPQVGPQQRRNGETHYPRQMANHEDLALLRTARDLRQHVLLGGPPGCGKTASVEAAFDSLFDPATSPGLQTLIGTAETTVGDLLGTYLPDRTPGVAPGTFTFVYGPLTIAVAYGLPLLIDEITLIDPGILSALYAVMDGRPHLLLPGTDIPPVPVQPGFCVFATYNPDAPGSILSEALASRFAHHWQVGTDWDLALELGVPPEIVQVARNLDGQRLDRNNGLLASPQLRDLLIFRDQVPQFGVEYAAGTLAAKAAPENQDQILEAIQMIYPMASITRLGGRYGR</sequence>
<dbReference type="GO" id="GO:0005524">
    <property type="term" value="F:ATP binding"/>
    <property type="evidence" value="ECO:0007669"/>
    <property type="project" value="InterPro"/>
</dbReference>
<dbReference type="InterPro" id="IPR011704">
    <property type="entry name" value="ATPase_dyneun-rel_AAA"/>
</dbReference>
<dbReference type="Pfam" id="PF07728">
    <property type="entry name" value="AAA_5"/>
    <property type="match status" value="1"/>
</dbReference>
<gene>
    <name evidence="3" type="ORF">FHR33_010007</name>
</gene>